<evidence type="ECO:0000313" key="6">
    <source>
        <dbReference type="Proteomes" id="UP001151699"/>
    </source>
</evidence>
<dbReference type="NCBIfam" id="TIGR01085">
    <property type="entry name" value="murE"/>
    <property type="match status" value="1"/>
</dbReference>
<feature type="domain" description="Mur ligase N-terminal catalytic" evidence="2">
    <location>
        <begin position="1"/>
        <end position="74"/>
    </location>
</feature>
<protein>
    <submittedName>
        <fullName evidence="5">UDP-N-acetylmuramoyl-L-alanyl-D-glutamate--2, 6-diaminopimelate ligase</fullName>
    </submittedName>
</protein>
<dbReference type="NCBIfam" id="NF001124">
    <property type="entry name" value="PRK00139.1-2"/>
    <property type="match status" value="1"/>
</dbReference>
<dbReference type="SUPFAM" id="SSF53244">
    <property type="entry name" value="MurD-like peptide ligases, peptide-binding domain"/>
    <property type="match status" value="1"/>
</dbReference>
<dbReference type="InterPro" id="IPR004101">
    <property type="entry name" value="Mur_ligase_C"/>
</dbReference>
<dbReference type="EMBL" id="WJQU01000001">
    <property type="protein sequence ID" value="KAJ6644808.1"/>
    <property type="molecule type" value="Genomic_DNA"/>
</dbReference>
<dbReference type="InterPro" id="IPR013221">
    <property type="entry name" value="Mur_ligase_cen"/>
</dbReference>
<dbReference type="GO" id="GO:0005737">
    <property type="term" value="C:cytoplasm"/>
    <property type="evidence" value="ECO:0007669"/>
    <property type="project" value="InterPro"/>
</dbReference>
<evidence type="ECO:0000313" key="5">
    <source>
        <dbReference type="EMBL" id="KAJ6644808.1"/>
    </source>
</evidence>
<dbReference type="SUPFAM" id="SSF53623">
    <property type="entry name" value="MurD-like peptide ligases, catalytic domain"/>
    <property type="match status" value="1"/>
</dbReference>
<dbReference type="GO" id="GO:0051301">
    <property type="term" value="P:cell division"/>
    <property type="evidence" value="ECO:0007669"/>
    <property type="project" value="InterPro"/>
</dbReference>
<dbReference type="InterPro" id="IPR000713">
    <property type="entry name" value="Mur_ligase_N"/>
</dbReference>
<dbReference type="HAMAP" id="MF_00208">
    <property type="entry name" value="MurE"/>
    <property type="match status" value="1"/>
</dbReference>
<dbReference type="InterPro" id="IPR005761">
    <property type="entry name" value="UDP-N-AcMur-Glu-dNH2Pim_ligase"/>
</dbReference>
<dbReference type="Gene3D" id="3.40.1390.10">
    <property type="entry name" value="MurE/MurF, N-terminal domain"/>
    <property type="match status" value="1"/>
</dbReference>
<evidence type="ECO:0000259" key="4">
    <source>
        <dbReference type="Pfam" id="PF08245"/>
    </source>
</evidence>
<dbReference type="Pfam" id="PF02875">
    <property type="entry name" value="Mur_ligase_C"/>
    <property type="match status" value="1"/>
</dbReference>
<accession>A0A9Q0N6W5</accession>
<dbReference type="PANTHER" id="PTHR23135">
    <property type="entry name" value="MUR LIGASE FAMILY MEMBER"/>
    <property type="match status" value="1"/>
</dbReference>
<sequence length="485" mass="54146">MDSRIAKAGDIFFAIKGGSFDGNQFVEEVIKKGVKFIVTDNPDTLNNSKATINEVNISLVEDTRIALAEYIDIFYPLFPKYMVAATGTNGKTSVVSYCLQLYSLLGVDSSSIGTIGVEHSKGINLVEIKKILENFPNLTTLDPITIRCILHILADNNVNYVAFEASSHGLDQKRIEGIKVQAACFTSFSQDHLDYHKTMDAYLLAKLRLFTDNLLPGGIAILNSEIPKLNYIKSYLQMHHIEFLTIGRKGDLDITATEQSIYGQNISFTYKGQPYNFDTTIIGSFQAVNLLISVMMVHFTGFHFEEIILQLPNVVPVKGRLARASDDTSPYHVFIDYAHTPDALEKTLLELKKIKLAGGLLKVVFGCGGNRDSKKRKRMGYIASKIADQIIITDDNPRHEQPNLIRQQIICGILSGFREYIGRNCPNYIEIGDRKAAIVQTISSLHTNDILLIAGKGHENYQIIQDIKLPFNDFEVAKEALDSRN</sequence>
<evidence type="ECO:0000259" key="3">
    <source>
        <dbReference type="Pfam" id="PF02875"/>
    </source>
</evidence>
<keyword evidence="6" id="KW-1185">Reference proteome</keyword>
<dbReference type="PANTHER" id="PTHR23135:SF4">
    <property type="entry name" value="UDP-N-ACETYLMURAMOYL-L-ALANYL-D-GLUTAMATE--2,6-DIAMINOPIMELATE LIGASE MURE HOMOLOG, CHLOROPLASTIC"/>
    <property type="match status" value="1"/>
</dbReference>
<proteinExistence type="inferred from homology"/>
<gene>
    <name evidence="5" type="primary">murE</name>
    <name evidence="5" type="ORF">Bhyg_00003</name>
</gene>
<dbReference type="InterPro" id="IPR035911">
    <property type="entry name" value="MurE/MurF_N"/>
</dbReference>
<dbReference type="NCBIfam" id="NF001126">
    <property type="entry name" value="PRK00139.1-4"/>
    <property type="match status" value="1"/>
</dbReference>
<dbReference type="OrthoDB" id="10004711at2759"/>
<feature type="domain" description="Mur ligase central" evidence="4">
    <location>
        <begin position="86"/>
        <end position="296"/>
    </location>
</feature>
<dbReference type="GO" id="GO:0008360">
    <property type="term" value="P:regulation of cell shape"/>
    <property type="evidence" value="ECO:0007669"/>
    <property type="project" value="InterPro"/>
</dbReference>
<evidence type="ECO:0000259" key="2">
    <source>
        <dbReference type="Pfam" id="PF01225"/>
    </source>
</evidence>
<feature type="domain" description="Mur ligase C-terminal" evidence="3">
    <location>
        <begin position="319"/>
        <end position="457"/>
    </location>
</feature>
<dbReference type="Gene3D" id="3.90.190.20">
    <property type="entry name" value="Mur ligase, C-terminal domain"/>
    <property type="match status" value="1"/>
</dbReference>
<dbReference type="GO" id="GO:0016881">
    <property type="term" value="F:acid-amino acid ligase activity"/>
    <property type="evidence" value="ECO:0007669"/>
    <property type="project" value="InterPro"/>
</dbReference>
<dbReference type="Proteomes" id="UP001151699">
    <property type="component" value="Chromosome A"/>
</dbReference>
<dbReference type="SUPFAM" id="SSF63418">
    <property type="entry name" value="MurE/MurF N-terminal domain"/>
    <property type="match status" value="1"/>
</dbReference>
<comment type="similarity">
    <text evidence="1">Belongs to the MurCDEF family. MurE subfamily.</text>
</comment>
<evidence type="ECO:0000256" key="1">
    <source>
        <dbReference type="ARBA" id="ARBA00005898"/>
    </source>
</evidence>
<organism evidence="5 6">
    <name type="scientific">Pseudolycoriella hygida</name>
    <dbReference type="NCBI Taxonomy" id="35572"/>
    <lineage>
        <taxon>Eukaryota</taxon>
        <taxon>Metazoa</taxon>
        <taxon>Ecdysozoa</taxon>
        <taxon>Arthropoda</taxon>
        <taxon>Hexapoda</taxon>
        <taxon>Insecta</taxon>
        <taxon>Pterygota</taxon>
        <taxon>Neoptera</taxon>
        <taxon>Endopterygota</taxon>
        <taxon>Diptera</taxon>
        <taxon>Nematocera</taxon>
        <taxon>Sciaroidea</taxon>
        <taxon>Sciaridae</taxon>
        <taxon>Pseudolycoriella</taxon>
    </lineage>
</organism>
<dbReference type="Pfam" id="PF08245">
    <property type="entry name" value="Mur_ligase_M"/>
    <property type="match status" value="1"/>
</dbReference>
<dbReference type="InterPro" id="IPR036565">
    <property type="entry name" value="Mur-like_cat_sf"/>
</dbReference>
<dbReference type="AlphaFoldDB" id="A0A9Q0N6W5"/>
<name>A0A9Q0N6W5_9DIPT</name>
<keyword evidence="5" id="KW-0436">Ligase</keyword>
<dbReference type="Pfam" id="PF01225">
    <property type="entry name" value="Mur_ligase"/>
    <property type="match status" value="1"/>
</dbReference>
<comment type="caution">
    <text evidence="5">The sequence shown here is derived from an EMBL/GenBank/DDBJ whole genome shotgun (WGS) entry which is preliminary data.</text>
</comment>
<dbReference type="InterPro" id="IPR036615">
    <property type="entry name" value="Mur_ligase_C_dom_sf"/>
</dbReference>
<reference evidence="5" key="1">
    <citation type="submission" date="2022-07" db="EMBL/GenBank/DDBJ databases">
        <authorList>
            <person name="Trinca V."/>
            <person name="Uliana J.V.C."/>
            <person name="Torres T.T."/>
            <person name="Ward R.J."/>
            <person name="Monesi N."/>
        </authorList>
    </citation>
    <scope>NUCLEOTIDE SEQUENCE</scope>
    <source>
        <strain evidence="5">HSMRA1968</strain>
        <tissue evidence="5">Whole embryos</tissue>
    </source>
</reference>
<dbReference type="GO" id="GO:0005524">
    <property type="term" value="F:ATP binding"/>
    <property type="evidence" value="ECO:0007669"/>
    <property type="project" value="InterPro"/>
</dbReference>
<dbReference type="Gene3D" id="3.40.1190.10">
    <property type="entry name" value="Mur-like, catalytic domain"/>
    <property type="match status" value="1"/>
</dbReference>